<dbReference type="InterPro" id="IPR050626">
    <property type="entry name" value="Peptidase_M16"/>
</dbReference>
<evidence type="ECO:0000256" key="2">
    <source>
        <dbReference type="ARBA" id="ARBA00007261"/>
    </source>
</evidence>
<proteinExistence type="inferred from homology"/>
<evidence type="ECO:0000313" key="12">
    <source>
        <dbReference type="EMBL" id="CAA6830335.1"/>
    </source>
</evidence>
<keyword evidence="5" id="KW-0378">Hydrolase</keyword>
<dbReference type="GO" id="GO:0046872">
    <property type="term" value="F:metal ion binding"/>
    <property type="evidence" value="ECO:0007669"/>
    <property type="project" value="UniProtKB-KW"/>
</dbReference>
<evidence type="ECO:0000259" key="11">
    <source>
        <dbReference type="Pfam" id="PF05193"/>
    </source>
</evidence>
<evidence type="ECO:0000256" key="7">
    <source>
        <dbReference type="ARBA" id="ARBA00023049"/>
    </source>
</evidence>
<dbReference type="InterPro" id="IPR011765">
    <property type="entry name" value="Pept_M16_N"/>
</dbReference>
<dbReference type="PANTHER" id="PTHR43690">
    <property type="entry name" value="NARDILYSIN"/>
    <property type="match status" value="1"/>
</dbReference>
<dbReference type="AlphaFoldDB" id="A0A6S6U7M6"/>
<dbReference type="InterPro" id="IPR001431">
    <property type="entry name" value="Pept_M16_Zn_BS"/>
</dbReference>
<feature type="domain" description="Peptidase M16 C-terminal" evidence="11">
    <location>
        <begin position="252"/>
        <end position="425"/>
    </location>
</feature>
<evidence type="ECO:0000256" key="9">
    <source>
        <dbReference type="SAM" id="Coils"/>
    </source>
</evidence>
<feature type="domain" description="Peptidase M16 N-terminal" evidence="10">
    <location>
        <begin position="60"/>
        <end position="99"/>
    </location>
</feature>
<accession>A0A6S6U7M6</accession>
<dbReference type="Gene3D" id="3.30.830.10">
    <property type="entry name" value="Metalloenzyme, LuxS/M16 peptidase-like"/>
    <property type="match status" value="4"/>
</dbReference>
<dbReference type="PROSITE" id="PS00143">
    <property type="entry name" value="INSULINASE"/>
    <property type="match status" value="1"/>
</dbReference>
<dbReference type="PANTHER" id="PTHR43690:SF17">
    <property type="entry name" value="PROTEIN YHJJ"/>
    <property type="match status" value="1"/>
</dbReference>
<keyword evidence="9" id="KW-0175">Coiled coil</keyword>
<dbReference type="GO" id="GO:0004222">
    <property type="term" value="F:metalloendopeptidase activity"/>
    <property type="evidence" value="ECO:0007669"/>
    <property type="project" value="InterPro"/>
</dbReference>
<gene>
    <name evidence="12" type="ORF">HELGO_WM27260</name>
</gene>
<dbReference type="InterPro" id="IPR007863">
    <property type="entry name" value="Peptidase_M16_C"/>
</dbReference>
<evidence type="ECO:0000256" key="5">
    <source>
        <dbReference type="ARBA" id="ARBA00022801"/>
    </source>
</evidence>
<feature type="coiled-coil region" evidence="9">
    <location>
        <begin position="649"/>
        <end position="676"/>
    </location>
</feature>
<dbReference type="Pfam" id="PF00675">
    <property type="entry name" value="Peptidase_M16"/>
    <property type="match status" value="1"/>
</dbReference>
<evidence type="ECO:0000256" key="3">
    <source>
        <dbReference type="ARBA" id="ARBA00022670"/>
    </source>
</evidence>
<evidence type="ECO:0000256" key="4">
    <source>
        <dbReference type="ARBA" id="ARBA00022723"/>
    </source>
</evidence>
<keyword evidence="6" id="KW-0862">Zinc</keyword>
<organism evidence="12">
    <name type="scientific">uncultured Aureispira sp</name>
    <dbReference type="NCBI Taxonomy" id="1331704"/>
    <lineage>
        <taxon>Bacteria</taxon>
        <taxon>Pseudomonadati</taxon>
        <taxon>Bacteroidota</taxon>
        <taxon>Saprospiria</taxon>
        <taxon>Saprospirales</taxon>
        <taxon>Saprospiraceae</taxon>
        <taxon>Aureispira</taxon>
        <taxon>environmental samples</taxon>
    </lineage>
</organism>
<reference evidence="12" key="1">
    <citation type="submission" date="2020-01" db="EMBL/GenBank/DDBJ databases">
        <authorList>
            <person name="Meier V. D."/>
            <person name="Meier V D."/>
        </authorList>
    </citation>
    <scope>NUCLEOTIDE SEQUENCE</scope>
    <source>
        <strain evidence="12">HLG_WM_MAG_10</strain>
    </source>
</reference>
<sequence length="978" mass="111418">MTLLLFCVGISCNRNMQTKLNADGTYAFETVEGDPMGVKVYTLANGLKVYMSINKDAPRIQTMIATRAGSKNDPSDATGLAHYLEHMLFKGTSKIASLDWEKEKVLLQQISDLYEIHKTAKEEERAAIYHQIDSLSGLAAQYVATNEYDRMAASLGAEGTNAFTSLDRTVYINDIPSNEVEKWLKLESERFGELVLRLFHTELEAVYEEYNIAQGKDGRKVFAAFLKGLLPNHPYGTQTTLGTGAHLKTPSMQKIHDYFNTYYVPNNMSIILSGDFDPNEMVKMIEQYWGKHKSKKVPKWKKPVQSPLTKVNATAVYGKEKSNLQIGWLLDGATSEEALKAQLTAGILYNRKAGLLDMNLIQKQMIGQHSAAGAWSANDYSFFYLYGEPRAKQALEGLEALMIKELERLKLGDFEDWMLEAVINNMEVQEIRKLESNTGRAFSMLDAFIFDQPWEAACEKYKKMRAFTKQDIIDFATEKLRLDNYVVVYKREGTAEVVEKVEKPTITPVQLNREVMSAFRKSFEAMESPQQEPVFLDYDKSIASQTLKGGIELDYIKNTTNETFELVYIIEMGNQNVRELPIALRYLKFLGTDKYTPQELQQEFFKLGLSFSVRAQADVSYISLVGLDRSFEEGVALFEHILAHAEPNEKALKNLVEDMKKNRADEKKDKRQILQKAMLSYAYYGDFSPIKGRLRITDLEVFVPKDLMKIIAKLTKYEHNIFYYGSKSQAEVVAVLEAHHDVPEQLEPLVPQRTFIELETNENKVIFVDYKGMPQVEILMVSKGTPNFNLEENTVARLYNEYFGAGLSSIVFQEIRESRALAYSAYAYSSSPDRKDKAHYLMAFVGTQADKMKEAIPAMTGIIQEMPVAEEQVLDAVESILKKMETERITGADIFWDRRSNARLGLETDIRTAEYERYTELAKSKQAAVEALKAYHEANIKDRKFTILILGDKTKLDMKYLAALGTFKELTLKDIFEY</sequence>
<evidence type="ECO:0000256" key="1">
    <source>
        <dbReference type="ARBA" id="ARBA00001947"/>
    </source>
</evidence>
<evidence type="ECO:0000256" key="8">
    <source>
        <dbReference type="RuleBase" id="RU004447"/>
    </source>
</evidence>
<dbReference type="InterPro" id="IPR011249">
    <property type="entry name" value="Metalloenz_LuxS/M16"/>
</dbReference>
<dbReference type="EMBL" id="CACVAQ010000548">
    <property type="protein sequence ID" value="CAA6830335.1"/>
    <property type="molecule type" value="Genomic_DNA"/>
</dbReference>
<dbReference type="Pfam" id="PF05193">
    <property type="entry name" value="Peptidase_M16_C"/>
    <property type="match status" value="2"/>
</dbReference>
<comment type="similarity">
    <text evidence="2 8">Belongs to the peptidase M16 family.</text>
</comment>
<evidence type="ECO:0000259" key="10">
    <source>
        <dbReference type="Pfam" id="PF00675"/>
    </source>
</evidence>
<name>A0A6S6U7M6_9BACT</name>
<keyword evidence="3" id="KW-0645">Protease</keyword>
<evidence type="ECO:0000256" key="6">
    <source>
        <dbReference type="ARBA" id="ARBA00022833"/>
    </source>
</evidence>
<feature type="domain" description="Peptidase M16 C-terminal" evidence="11">
    <location>
        <begin position="721"/>
        <end position="866"/>
    </location>
</feature>
<comment type="cofactor">
    <cofactor evidence="1">
        <name>Zn(2+)</name>
        <dbReference type="ChEBI" id="CHEBI:29105"/>
    </cofactor>
</comment>
<keyword evidence="7" id="KW-0482">Metalloprotease</keyword>
<protein>
    <submittedName>
        <fullName evidence="12">Peptidase M16 domain protein</fullName>
    </submittedName>
</protein>
<dbReference type="SUPFAM" id="SSF63411">
    <property type="entry name" value="LuxS/MPP-like metallohydrolase"/>
    <property type="match status" value="4"/>
</dbReference>
<keyword evidence="4" id="KW-0479">Metal-binding</keyword>
<dbReference type="GO" id="GO:0006508">
    <property type="term" value="P:proteolysis"/>
    <property type="evidence" value="ECO:0007669"/>
    <property type="project" value="UniProtKB-KW"/>
</dbReference>